<name>A0A2N5TVE1_9BASI</name>
<keyword evidence="2" id="KW-1185">Reference proteome</keyword>
<evidence type="ECO:0000313" key="2">
    <source>
        <dbReference type="Proteomes" id="UP000235388"/>
    </source>
</evidence>
<reference evidence="1 2" key="1">
    <citation type="submission" date="2017-11" db="EMBL/GenBank/DDBJ databases">
        <title>De novo assembly and phasing of dikaryotic genomes from two isolates of Puccinia coronata f. sp. avenae, the causal agent of oat crown rust.</title>
        <authorList>
            <person name="Miller M.E."/>
            <person name="Zhang Y."/>
            <person name="Omidvar V."/>
            <person name="Sperschneider J."/>
            <person name="Schwessinger B."/>
            <person name="Raley C."/>
            <person name="Palmer J.M."/>
            <person name="Garnica D."/>
            <person name="Upadhyaya N."/>
            <person name="Rathjen J."/>
            <person name="Taylor J.M."/>
            <person name="Park R.F."/>
            <person name="Dodds P.N."/>
            <person name="Hirsch C.D."/>
            <person name="Kianian S.F."/>
            <person name="Figueroa M."/>
        </authorList>
    </citation>
    <scope>NUCLEOTIDE SEQUENCE [LARGE SCALE GENOMIC DNA]</scope>
    <source>
        <strain evidence="1">12NC29</strain>
    </source>
</reference>
<comment type="caution">
    <text evidence="1">The sequence shown here is derived from an EMBL/GenBank/DDBJ whole genome shotgun (WGS) entry which is preliminary data.</text>
</comment>
<dbReference type="EMBL" id="PGCJ01000410">
    <property type="protein sequence ID" value="PLW29450.1"/>
    <property type="molecule type" value="Genomic_DNA"/>
</dbReference>
<evidence type="ECO:0000313" key="1">
    <source>
        <dbReference type="EMBL" id="PLW29450.1"/>
    </source>
</evidence>
<dbReference type="STRING" id="200324.A0A2N5TVE1"/>
<sequence length="172" mass="19110">MTVRAQSIDNAWVFVSDPIVLYYDFPTIKDNPPAADLPEEPVEDFPSNPESSLWWIYVPEYTHENFINSTINESNISSMERGTAGINQSKTDVQAVLEQPFSTGGQAGTVPPKHLPAGQKGLSNQFLGPVAQDQPGPVGQICPSSWLLLWSDSARQTTGHTRLFEHRWNCRV</sequence>
<accession>A0A2N5TVE1</accession>
<gene>
    <name evidence="1" type="ORF">PCANC_27371</name>
</gene>
<dbReference type="Proteomes" id="UP000235388">
    <property type="component" value="Unassembled WGS sequence"/>
</dbReference>
<dbReference type="AlphaFoldDB" id="A0A2N5TVE1"/>
<organism evidence="1 2">
    <name type="scientific">Puccinia coronata f. sp. avenae</name>
    <dbReference type="NCBI Taxonomy" id="200324"/>
    <lineage>
        <taxon>Eukaryota</taxon>
        <taxon>Fungi</taxon>
        <taxon>Dikarya</taxon>
        <taxon>Basidiomycota</taxon>
        <taxon>Pucciniomycotina</taxon>
        <taxon>Pucciniomycetes</taxon>
        <taxon>Pucciniales</taxon>
        <taxon>Pucciniaceae</taxon>
        <taxon>Puccinia</taxon>
    </lineage>
</organism>
<proteinExistence type="predicted"/>
<protein>
    <submittedName>
        <fullName evidence="1">Uncharacterized protein</fullName>
    </submittedName>
</protein>